<proteinExistence type="predicted"/>
<organism evidence="1 2">
    <name type="scientific">Cuscuta campestris</name>
    <dbReference type="NCBI Taxonomy" id="132261"/>
    <lineage>
        <taxon>Eukaryota</taxon>
        <taxon>Viridiplantae</taxon>
        <taxon>Streptophyta</taxon>
        <taxon>Embryophyta</taxon>
        <taxon>Tracheophyta</taxon>
        <taxon>Spermatophyta</taxon>
        <taxon>Magnoliopsida</taxon>
        <taxon>eudicotyledons</taxon>
        <taxon>Gunneridae</taxon>
        <taxon>Pentapetalae</taxon>
        <taxon>asterids</taxon>
        <taxon>lamiids</taxon>
        <taxon>Solanales</taxon>
        <taxon>Convolvulaceae</taxon>
        <taxon>Cuscuteae</taxon>
        <taxon>Cuscuta</taxon>
        <taxon>Cuscuta subgen. Grammica</taxon>
        <taxon>Cuscuta sect. Cleistogrammica</taxon>
    </lineage>
</organism>
<dbReference type="AlphaFoldDB" id="A0A484NJR2"/>
<gene>
    <name evidence="1" type="ORF">CCAM_LOCUS43146</name>
</gene>
<name>A0A484NJR2_9ASTE</name>
<reference evidence="1 2" key="1">
    <citation type="submission" date="2018-04" db="EMBL/GenBank/DDBJ databases">
        <authorList>
            <person name="Vogel A."/>
        </authorList>
    </citation>
    <scope>NUCLEOTIDE SEQUENCE [LARGE SCALE GENOMIC DNA]</scope>
</reference>
<dbReference type="EMBL" id="OOIL02006764">
    <property type="protein sequence ID" value="VFR01371.1"/>
    <property type="molecule type" value="Genomic_DNA"/>
</dbReference>
<sequence length="90" mass="10073">MVIDREPNANGSHHLTVLTTATLFKHGDELEAEVIYCDFHYNLIVVRVESNCSMPVANMKFVDDVLPMDPDEMSYSCVFSNSSHILIAPS</sequence>
<evidence type="ECO:0000313" key="2">
    <source>
        <dbReference type="Proteomes" id="UP000595140"/>
    </source>
</evidence>
<protein>
    <submittedName>
        <fullName evidence="1">Uncharacterized protein</fullName>
    </submittedName>
</protein>
<accession>A0A484NJR2</accession>
<evidence type="ECO:0000313" key="1">
    <source>
        <dbReference type="EMBL" id="VFR01371.1"/>
    </source>
</evidence>
<dbReference type="Proteomes" id="UP000595140">
    <property type="component" value="Unassembled WGS sequence"/>
</dbReference>
<keyword evidence="2" id="KW-1185">Reference proteome</keyword>